<dbReference type="Gene3D" id="1.20.1080.10">
    <property type="entry name" value="Glycerol uptake facilitator protein"/>
    <property type="match status" value="2"/>
</dbReference>
<keyword evidence="5 7" id="KW-1133">Transmembrane helix</keyword>
<proteinExistence type="inferred from homology"/>
<evidence type="ECO:0000256" key="6">
    <source>
        <dbReference type="ARBA" id="ARBA00023136"/>
    </source>
</evidence>
<comment type="similarity">
    <text evidence="2">Belongs to the MIP/aquaporin (TC 1.A.8) family.</text>
</comment>
<organism evidence="8 9">
    <name type="scientific">Tegillarca granosa</name>
    <name type="common">Malaysian cockle</name>
    <name type="synonym">Anadara granosa</name>
    <dbReference type="NCBI Taxonomy" id="220873"/>
    <lineage>
        <taxon>Eukaryota</taxon>
        <taxon>Metazoa</taxon>
        <taxon>Spiralia</taxon>
        <taxon>Lophotrochozoa</taxon>
        <taxon>Mollusca</taxon>
        <taxon>Bivalvia</taxon>
        <taxon>Autobranchia</taxon>
        <taxon>Pteriomorphia</taxon>
        <taxon>Arcoida</taxon>
        <taxon>Arcoidea</taxon>
        <taxon>Arcidae</taxon>
        <taxon>Tegillarca</taxon>
    </lineage>
</organism>
<gene>
    <name evidence="8" type="ORF">KUTeg_017976</name>
</gene>
<dbReference type="SUPFAM" id="SSF81338">
    <property type="entry name" value="Aquaporin-like"/>
    <property type="match status" value="1"/>
</dbReference>
<evidence type="ECO:0000256" key="3">
    <source>
        <dbReference type="ARBA" id="ARBA00022448"/>
    </source>
</evidence>
<feature type="transmembrane region" description="Helical" evidence="7">
    <location>
        <begin position="40"/>
        <end position="61"/>
    </location>
</feature>
<keyword evidence="3" id="KW-0813">Transport</keyword>
<dbReference type="PANTHER" id="PTHR43829:SF9">
    <property type="entry name" value="AQUAPORIN-9"/>
    <property type="match status" value="1"/>
</dbReference>
<dbReference type="PANTHER" id="PTHR43829">
    <property type="entry name" value="AQUAPORIN OR AQUAGLYCEROPORIN RELATED"/>
    <property type="match status" value="1"/>
</dbReference>
<keyword evidence="4 7" id="KW-0812">Transmembrane</keyword>
<comment type="caution">
    <text evidence="8">The sequence shown here is derived from an EMBL/GenBank/DDBJ whole genome shotgun (WGS) entry which is preliminary data.</text>
</comment>
<dbReference type="InterPro" id="IPR050363">
    <property type="entry name" value="MIP/Aquaporin"/>
</dbReference>
<evidence type="ECO:0000256" key="2">
    <source>
        <dbReference type="ARBA" id="ARBA00006175"/>
    </source>
</evidence>
<evidence type="ECO:0000256" key="4">
    <source>
        <dbReference type="ARBA" id="ARBA00022692"/>
    </source>
</evidence>
<comment type="subcellular location">
    <subcellularLocation>
        <location evidence="1">Membrane</location>
        <topology evidence="1">Multi-pass membrane protein</topology>
    </subcellularLocation>
</comment>
<evidence type="ECO:0000313" key="9">
    <source>
        <dbReference type="Proteomes" id="UP001217089"/>
    </source>
</evidence>
<keyword evidence="9" id="KW-1185">Reference proteome</keyword>
<dbReference type="InterPro" id="IPR000425">
    <property type="entry name" value="MIP"/>
</dbReference>
<evidence type="ECO:0000256" key="1">
    <source>
        <dbReference type="ARBA" id="ARBA00004141"/>
    </source>
</evidence>
<dbReference type="Pfam" id="PF00230">
    <property type="entry name" value="MIP"/>
    <property type="match status" value="1"/>
</dbReference>
<protein>
    <submittedName>
        <fullName evidence="8">Uncharacterized protein</fullName>
    </submittedName>
</protein>
<reference evidence="8 9" key="1">
    <citation type="submission" date="2022-12" db="EMBL/GenBank/DDBJ databases">
        <title>Chromosome-level genome of Tegillarca granosa.</title>
        <authorList>
            <person name="Kim J."/>
        </authorList>
    </citation>
    <scope>NUCLEOTIDE SEQUENCE [LARGE SCALE GENOMIC DNA]</scope>
    <source>
        <strain evidence="8">Teg-2019</strain>
        <tissue evidence="8">Adductor muscle</tissue>
    </source>
</reference>
<evidence type="ECO:0000256" key="7">
    <source>
        <dbReference type="SAM" id="Phobius"/>
    </source>
</evidence>
<evidence type="ECO:0000256" key="5">
    <source>
        <dbReference type="ARBA" id="ARBA00022989"/>
    </source>
</evidence>
<dbReference type="EMBL" id="JARBDR010000903">
    <property type="protein sequence ID" value="KAJ8304393.1"/>
    <property type="molecule type" value="Genomic_DNA"/>
</dbReference>
<feature type="transmembrane region" description="Helical" evidence="7">
    <location>
        <begin position="168"/>
        <end position="187"/>
    </location>
</feature>
<feature type="transmembrane region" description="Helical" evidence="7">
    <location>
        <begin position="91"/>
        <end position="112"/>
    </location>
</feature>
<evidence type="ECO:0000313" key="8">
    <source>
        <dbReference type="EMBL" id="KAJ8304393.1"/>
    </source>
</evidence>
<name>A0ABQ9EM95_TEGGR</name>
<dbReference type="Proteomes" id="UP001217089">
    <property type="component" value="Unassembled WGS sequence"/>
</dbReference>
<sequence>MFLLLINQYVTVHTINVFGDGSVAQFKLSKGTAGSPMSVYWSWGVGVMMGIYVAGGVSDAINNFDQGTRHVDGSLGTAGIFSTYPQPFLSVYNGLGDQVFGTAILLICVLAITDENNMKPTKGLIPISMTYGFNCGYAINPARDLAPRIFTAIAGWGDTPFNYKEYKWFWIPVLGPHLGAIIGAFIYQLCVGLHWPRTYEITQPQSKTVEQTVGSSNEGYDLGIELKLFKRVL</sequence>
<keyword evidence="6 7" id="KW-0472">Membrane</keyword>
<accession>A0ABQ9EM95</accession>
<dbReference type="InterPro" id="IPR023271">
    <property type="entry name" value="Aquaporin-like"/>
</dbReference>